<gene>
    <name evidence="2" type="ORF">ACFQZ7_06030</name>
</gene>
<comment type="caution">
    <text evidence="2">The sequence shown here is derived from an EMBL/GenBank/DDBJ whole genome shotgun (WGS) entry which is preliminary data.</text>
</comment>
<evidence type="ECO:0000313" key="2">
    <source>
        <dbReference type="EMBL" id="MFD0897295.1"/>
    </source>
</evidence>
<evidence type="ECO:0000256" key="1">
    <source>
        <dbReference type="SAM" id="Phobius"/>
    </source>
</evidence>
<accession>A0ABW3EC65</accession>
<dbReference type="EMBL" id="JBHTIO010000032">
    <property type="protein sequence ID" value="MFD0897295.1"/>
    <property type="molecule type" value="Genomic_DNA"/>
</dbReference>
<evidence type="ECO:0000313" key="3">
    <source>
        <dbReference type="Proteomes" id="UP001597104"/>
    </source>
</evidence>
<keyword evidence="3" id="KW-1185">Reference proteome</keyword>
<keyword evidence="1" id="KW-1133">Transmembrane helix</keyword>
<sequence length="48" mass="5607">MKLITKTTYSFLLVLGLARQLTPLWIAGLALLLVSYTRFQQQRRARKK</sequence>
<organism evidence="2 3">
    <name type="scientific">Loigolactobacillus binensis</name>
    <dbReference type="NCBI Taxonomy" id="2559922"/>
    <lineage>
        <taxon>Bacteria</taxon>
        <taxon>Bacillati</taxon>
        <taxon>Bacillota</taxon>
        <taxon>Bacilli</taxon>
        <taxon>Lactobacillales</taxon>
        <taxon>Lactobacillaceae</taxon>
        <taxon>Loigolactobacillus</taxon>
    </lineage>
</organism>
<keyword evidence="1" id="KW-0472">Membrane</keyword>
<protein>
    <submittedName>
        <fullName evidence="2">Uncharacterized protein</fullName>
    </submittedName>
</protein>
<keyword evidence="1" id="KW-0812">Transmembrane</keyword>
<dbReference type="Proteomes" id="UP001597104">
    <property type="component" value="Unassembled WGS sequence"/>
</dbReference>
<dbReference type="RefSeq" id="WP_171001832.1">
    <property type="nucleotide sequence ID" value="NZ_BJDN01000006.1"/>
</dbReference>
<name>A0ABW3EC65_9LACO</name>
<proteinExistence type="predicted"/>
<reference evidence="3" key="1">
    <citation type="journal article" date="2019" name="Int. J. Syst. Evol. Microbiol.">
        <title>The Global Catalogue of Microorganisms (GCM) 10K type strain sequencing project: providing services to taxonomists for standard genome sequencing and annotation.</title>
        <authorList>
            <consortium name="The Broad Institute Genomics Platform"/>
            <consortium name="The Broad Institute Genome Sequencing Center for Infectious Disease"/>
            <person name="Wu L."/>
            <person name="Ma J."/>
        </authorList>
    </citation>
    <scope>NUCLEOTIDE SEQUENCE [LARGE SCALE GENOMIC DNA]</scope>
    <source>
        <strain evidence="3">CCM 8925</strain>
    </source>
</reference>
<feature type="transmembrane region" description="Helical" evidence="1">
    <location>
        <begin position="20"/>
        <end position="39"/>
    </location>
</feature>